<dbReference type="Proteomes" id="UP000789572">
    <property type="component" value="Unassembled WGS sequence"/>
</dbReference>
<evidence type="ECO:0000313" key="2">
    <source>
        <dbReference type="Proteomes" id="UP000789572"/>
    </source>
</evidence>
<dbReference type="AlphaFoldDB" id="A0A9N9CJF8"/>
<organism evidence="1 2">
    <name type="scientific">Paraglomus occultum</name>
    <dbReference type="NCBI Taxonomy" id="144539"/>
    <lineage>
        <taxon>Eukaryota</taxon>
        <taxon>Fungi</taxon>
        <taxon>Fungi incertae sedis</taxon>
        <taxon>Mucoromycota</taxon>
        <taxon>Glomeromycotina</taxon>
        <taxon>Glomeromycetes</taxon>
        <taxon>Paraglomerales</taxon>
        <taxon>Paraglomeraceae</taxon>
        <taxon>Paraglomus</taxon>
    </lineage>
</organism>
<gene>
    <name evidence="1" type="ORF">POCULU_LOCUS7705</name>
</gene>
<proteinExistence type="predicted"/>
<dbReference type="EMBL" id="CAJVPJ010001858">
    <property type="protein sequence ID" value="CAG8605870.1"/>
    <property type="molecule type" value="Genomic_DNA"/>
</dbReference>
<sequence>GANSRDKQWKKQWMSFRAFPAPTLFEAGIASTSIEVKRNFSSGYCHYHVLVDKSENFKPTMEDKLMKWALIIWKNTNKPNRIISSVLGAINFIMPSLTCGPKSRGKWVDHIIITRCQEHLEDEVHRAQQVAFIASDMWELCSVLLTLFLNLYLRMSSTLQKVAFLKIVLTEQLVNTKS</sequence>
<evidence type="ECO:0000313" key="1">
    <source>
        <dbReference type="EMBL" id="CAG8605870.1"/>
    </source>
</evidence>
<comment type="caution">
    <text evidence="1">The sequence shown here is derived from an EMBL/GenBank/DDBJ whole genome shotgun (WGS) entry which is preliminary data.</text>
</comment>
<protein>
    <submittedName>
        <fullName evidence="1">7810_t:CDS:1</fullName>
    </submittedName>
</protein>
<name>A0A9N9CJF8_9GLOM</name>
<reference evidence="1" key="1">
    <citation type="submission" date="2021-06" db="EMBL/GenBank/DDBJ databases">
        <authorList>
            <person name="Kallberg Y."/>
            <person name="Tangrot J."/>
            <person name="Rosling A."/>
        </authorList>
    </citation>
    <scope>NUCLEOTIDE SEQUENCE</scope>
    <source>
        <strain evidence="1">IA702</strain>
    </source>
</reference>
<accession>A0A9N9CJF8</accession>
<feature type="non-terminal residue" evidence="1">
    <location>
        <position position="178"/>
    </location>
</feature>
<keyword evidence="2" id="KW-1185">Reference proteome</keyword>